<evidence type="ECO:0000256" key="2">
    <source>
        <dbReference type="SAM" id="MobiDB-lite"/>
    </source>
</evidence>
<evidence type="ECO:0000313" key="4">
    <source>
        <dbReference type="Proteomes" id="UP000824128"/>
    </source>
</evidence>
<protein>
    <recommendedName>
        <fullName evidence="5">DivIVA domain-containing protein</fullName>
    </recommendedName>
</protein>
<reference evidence="3" key="1">
    <citation type="submission" date="2020-10" db="EMBL/GenBank/DDBJ databases">
        <authorList>
            <person name="Gilroy R."/>
        </authorList>
    </citation>
    <scope>NUCLEOTIDE SEQUENCE</scope>
    <source>
        <strain evidence="3">ChiGjej2B2-16831</strain>
    </source>
</reference>
<dbReference type="EMBL" id="DVNZ01000053">
    <property type="protein sequence ID" value="HIU93832.1"/>
    <property type="molecule type" value="Genomic_DNA"/>
</dbReference>
<feature type="region of interest" description="Disordered" evidence="2">
    <location>
        <begin position="187"/>
        <end position="278"/>
    </location>
</feature>
<sequence length="298" mass="31535">MRKKELLSRLAEREARIAQLEQRVETMDGLIEGYHSRESAIVSALTHAHETAADVVAQAEARAARIREEAETAADALRASAEAQAQERLEQARRQSAQLLAQAEAAVAEYETTIAAYNTALERAAAEAAESAERFAAFSRNRRIGPSGLSEEVEGLHELPFAKPEELPDPSGDPAQLMRNIYQLQNRVPPEGGFPSAPQSPEQGAPEPREPDAAAPEPPGQEPPAAGPEPELEQPGAREPEGGGPEAAETAAPADGDGDEGPVPTVNDVLPGSGCGVDDATLDELLEEIIQAGERNDG</sequence>
<evidence type="ECO:0000256" key="1">
    <source>
        <dbReference type="SAM" id="Coils"/>
    </source>
</evidence>
<feature type="compositionally biased region" description="Pro residues" evidence="2">
    <location>
        <begin position="216"/>
        <end position="227"/>
    </location>
</feature>
<reference evidence="3" key="2">
    <citation type="journal article" date="2021" name="PeerJ">
        <title>Extensive microbial diversity within the chicken gut microbiome revealed by metagenomics and culture.</title>
        <authorList>
            <person name="Gilroy R."/>
            <person name="Ravi A."/>
            <person name="Getino M."/>
            <person name="Pursley I."/>
            <person name="Horton D.L."/>
            <person name="Alikhan N.F."/>
            <person name="Baker D."/>
            <person name="Gharbi K."/>
            <person name="Hall N."/>
            <person name="Watson M."/>
            <person name="Adriaenssens E.M."/>
            <person name="Foster-Nyarko E."/>
            <person name="Jarju S."/>
            <person name="Secka A."/>
            <person name="Antonio M."/>
            <person name="Oren A."/>
            <person name="Chaudhuri R.R."/>
            <person name="La Ragione R."/>
            <person name="Hildebrand F."/>
            <person name="Pallen M.J."/>
        </authorList>
    </citation>
    <scope>NUCLEOTIDE SEQUENCE</scope>
    <source>
        <strain evidence="3">ChiGjej2B2-16831</strain>
    </source>
</reference>
<feature type="coiled-coil region" evidence="1">
    <location>
        <begin position="3"/>
        <end position="127"/>
    </location>
</feature>
<gene>
    <name evidence="3" type="ORF">IAD24_01615</name>
</gene>
<evidence type="ECO:0000313" key="3">
    <source>
        <dbReference type="EMBL" id="HIU93832.1"/>
    </source>
</evidence>
<name>A0A9D1N2Z7_9FIRM</name>
<dbReference type="AlphaFoldDB" id="A0A9D1N2Z7"/>
<comment type="caution">
    <text evidence="3">The sequence shown here is derived from an EMBL/GenBank/DDBJ whole genome shotgun (WGS) entry which is preliminary data.</text>
</comment>
<proteinExistence type="predicted"/>
<organism evidence="3 4">
    <name type="scientific">Candidatus Aphodomorpha intestinavium</name>
    <dbReference type="NCBI Taxonomy" id="2840672"/>
    <lineage>
        <taxon>Bacteria</taxon>
        <taxon>Bacillati</taxon>
        <taxon>Bacillota</taxon>
        <taxon>Clostridia</taxon>
        <taxon>Eubacteriales</taxon>
        <taxon>Candidatus Aphodomorpha</taxon>
    </lineage>
</organism>
<evidence type="ECO:0008006" key="5">
    <source>
        <dbReference type="Google" id="ProtNLM"/>
    </source>
</evidence>
<keyword evidence="1" id="KW-0175">Coiled coil</keyword>
<accession>A0A9D1N2Z7</accession>
<dbReference type="Proteomes" id="UP000824128">
    <property type="component" value="Unassembled WGS sequence"/>
</dbReference>
<feature type="compositionally biased region" description="Low complexity" evidence="2">
    <location>
        <begin position="246"/>
        <end position="255"/>
    </location>
</feature>